<dbReference type="InterPro" id="IPR005097">
    <property type="entry name" value="Sacchrp_dh_NADP-bd"/>
</dbReference>
<evidence type="ECO:0000259" key="2">
    <source>
        <dbReference type="Pfam" id="PF03435"/>
    </source>
</evidence>
<dbReference type="AlphaFoldDB" id="A0A0L0BZV0"/>
<reference evidence="3 4" key="1">
    <citation type="journal article" date="2015" name="Nat. Commun.">
        <title>Lucilia cuprina genome unlocks parasitic fly biology to underpin future interventions.</title>
        <authorList>
            <person name="Anstead C.A."/>
            <person name="Korhonen P.K."/>
            <person name="Young N.D."/>
            <person name="Hall R.S."/>
            <person name="Jex A.R."/>
            <person name="Murali S.C."/>
            <person name="Hughes D.S."/>
            <person name="Lee S.F."/>
            <person name="Perry T."/>
            <person name="Stroehlein A.J."/>
            <person name="Ansell B.R."/>
            <person name="Breugelmans B."/>
            <person name="Hofmann A."/>
            <person name="Qu J."/>
            <person name="Dugan S."/>
            <person name="Lee S.L."/>
            <person name="Chao H."/>
            <person name="Dinh H."/>
            <person name="Han Y."/>
            <person name="Doddapaneni H.V."/>
            <person name="Worley K.C."/>
            <person name="Muzny D.M."/>
            <person name="Ioannidis P."/>
            <person name="Waterhouse R.M."/>
            <person name="Zdobnov E.M."/>
            <person name="James P.J."/>
            <person name="Bagnall N.H."/>
            <person name="Kotze A.C."/>
            <person name="Gibbs R.A."/>
            <person name="Richards S."/>
            <person name="Batterham P."/>
            <person name="Gasser R.B."/>
        </authorList>
    </citation>
    <scope>NUCLEOTIDE SEQUENCE [LARGE SCALE GENOMIC DNA]</scope>
    <source>
        <strain evidence="3 4">LS</strain>
        <tissue evidence="3">Full body</tissue>
    </source>
</reference>
<evidence type="ECO:0000313" key="4">
    <source>
        <dbReference type="Proteomes" id="UP000037069"/>
    </source>
</evidence>
<dbReference type="InterPro" id="IPR036291">
    <property type="entry name" value="NAD(P)-bd_dom_sf"/>
</dbReference>
<dbReference type="PANTHER" id="PTHR12286:SF5">
    <property type="entry name" value="SACCHAROPINE DEHYDROGENASE-LIKE OXIDOREDUCTASE"/>
    <property type="match status" value="1"/>
</dbReference>
<protein>
    <recommendedName>
        <fullName evidence="2">Saccharopine dehydrogenase NADP binding domain-containing protein</fullName>
    </recommendedName>
</protein>
<keyword evidence="4" id="KW-1185">Reference proteome</keyword>
<dbReference type="Pfam" id="PF03435">
    <property type="entry name" value="Sacchrp_dh_NADP"/>
    <property type="match status" value="1"/>
</dbReference>
<dbReference type="GO" id="GO:0005886">
    <property type="term" value="C:plasma membrane"/>
    <property type="evidence" value="ECO:0007669"/>
    <property type="project" value="TreeGrafter"/>
</dbReference>
<proteinExistence type="inferred from homology"/>
<feature type="domain" description="Saccharopine dehydrogenase NADP binding" evidence="2">
    <location>
        <begin position="8"/>
        <end position="157"/>
    </location>
</feature>
<organism evidence="3 4">
    <name type="scientific">Lucilia cuprina</name>
    <name type="common">Green bottle fly</name>
    <name type="synonym">Australian sheep blowfly</name>
    <dbReference type="NCBI Taxonomy" id="7375"/>
    <lineage>
        <taxon>Eukaryota</taxon>
        <taxon>Metazoa</taxon>
        <taxon>Ecdysozoa</taxon>
        <taxon>Arthropoda</taxon>
        <taxon>Hexapoda</taxon>
        <taxon>Insecta</taxon>
        <taxon>Pterygota</taxon>
        <taxon>Neoptera</taxon>
        <taxon>Endopterygota</taxon>
        <taxon>Diptera</taxon>
        <taxon>Brachycera</taxon>
        <taxon>Muscomorpha</taxon>
        <taxon>Oestroidea</taxon>
        <taxon>Calliphoridae</taxon>
        <taxon>Luciliinae</taxon>
        <taxon>Lucilia</taxon>
    </lineage>
</organism>
<dbReference type="PANTHER" id="PTHR12286">
    <property type="entry name" value="SACCHAROPINE DEHYDROGENASE-LIKE OXIDOREDUCTASE"/>
    <property type="match status" value="1"/>
</dbReference>
<accession>A0A0L0BZV0</accession>
<dbReference type="InterPro" id="IPR051276">
    <property type="entry name" value="Saccharopine_DH-like_oxidrdct"/>
</dbReference>
<dbReference type="GO" id="GO:0005739">
    <property type="term" value="C:mitochondrion"/>
    <property type="evidence" value="ECO:0007669"/>
    <property type="project" value="TreeGrafter"/>
</dbReference>
<dbReference type="OrthoDB" id="10268090at2759"/>
<dbReference type="Proteomes" id="UP000037069">
    <property type="component" value="Unassembled WGS sequence"/>
</dbReference>
<comment type="similarity">
    <text evidence="1">Belongs to the saccharopine dehydrogenase family.</text>
</comment>
<evidence type="ECO:0000313" key="3">
    <source>
        <dbReference type="EMBL" id="KNC25580.1"/>
    </source>
</evidence>
<dbReference type="GO" id="GO:0009247">
    <property type="term" value="P:glycolipid biosynthetic process"/>
    <property type="evidence" value="ECO:0007669"/>
    <property type="project" value="TreeGrafter"/>
</dbReference>
<dbReference type="GO" id="GO:0005811">
    <property type="term" value="C:lipid droplet"/>
    <property type="evidence" value="ECO:0007669"/>
    <property type="project" value="TreeGrafter"/>
</dbReference>
<comment type="caution">
    <text evidence="3">The sequence shown here is derived from an EMBL/GenBank/DDBJ whole genome shotgun (WGS) entry which is preliminary data.</text>
</comment>
<dbReference type="SUPFAM" id="SSF51735">
    <property type="entry name" value="NAD(P)-binding Rossmann-fold domains"/>
    <property type="match status" value="1"/>
</dbReference>
<sequence>MNSKKFDVIIYGASGFVGKCAVLQALEVLKDYNWAIAGRSEVLKEILYIIEILLYFKETLQDKLQMVLKEVSRKTGKNLTNIPILLANAHDLEKLEILAAKCKILVNCCGPYQLLGENILTTCIMQRTHYVDMCNDPYFNELMELKYHEKALEHEVFVISACGFHSLPLELALNYVRQHFKGNILSGTVNSVDAFVRYNFGYYFYFPLYPLWTSNAWLSLLWSCVKFPDLSLLRDELWQDFMPHLWPRHRIEELSQRSNYHEEGVMISNV</sequence>
<evidence type="ECO:0000256" key="1">
    <source>
        <dbReference type="ARBA" id="ARBA00038048"/>
    </source>
</evidence>
<dbReference type="EMBL" id="JRES01001097">
    <property type="protein sequence ID" value="KNC25580.1"/>
    <property type="molecule type" value="Genomic_DNA"/>
</dbReference>
<dbReference type="OMA" id="FRISSIW"/>
<gene>
    <name evidence="3" type="ORF">FF38_12975</name>
</gene>
<dbReference type="Gene3D" id="3.40.50.720">
    <property type="entry name" value="NAD(P)-binding Rossmann-like Domain"/>
    <property type="match status" value="1"/>
</dbReference>
<name>A0A0L0BZV0_LUCCU</name>